<name>A0A502D2X3_9MICO</name>
<dbReference type="EMBL" id="RCZM01000001">
    <property type="protein sequence ID" value="TPG19264.1"/>
    <property type="molecule type" value="Genomic_DNA"/>
</dbReference>
<dbReference type="Proteomes" id="UP000317722">
    <property type="component" value="Unassembled WGS sequence"/>
</dbReference>
<keyword evidence="1" id="KW-0472">Membrane</keyword>
<evidence type="ECO:0000313" key="3">
    <source>
        <dbReference type="Proteomes" id="UP000317722"/>
    </source>
</evidence>
<evidence type="ECO:0000313" key="2">
    <source>
        <dbReference type="EMBL" id="TPG19264.1"/>
    </source>
</evidence>
<feature type="transmembrane region" description="Helical" evidence="1">
    <location>
        <begin position="20"/>
        <end position="41"/>
    </location>
</feature>
<protein>
    <recommendedName>
        <fullName evidence="4">SAF domain-containing protein</fullName>
    </recommendedName>
</protein>
<evidence type="ECO:0008006" key="4">
    <source>
        <dbReference type="Google" id="ProtNLM"/>
    </source>
</evidence>
<dbReference type="AlphaFoldDB" id="A0A502D2X3"/>
<keyword evidence="3" id="KW-1185">Reference proteome</keyword>
<organism evidence="2 3">
    <name type="scientific">Pedococcus bigeumensis</name>
    <dbReference type="NCBI Taxonomy" id="433644"/>
    <lineage>
        <taxon>Bacteria</taxon>
        <taxon>Bacillati</taxon>
        <taxon>Actinomycetota</taxon>
        <taxon>Actinomycetes</taxon>
        <taxon>Micrococcales</taxon>
        <taxon>Intrasporangiaceae</taxon>
        <taxon>Pedococcus</taxon>
    </lineage>
</organism>
<dbReference type="OrthoDB" id="5192391at2"/>
<accession>A0A502D2X3</accession>
<dbReference type="RefSeq" id="WP_140736908.1">
    <property type="nucleotide sequence ID" value="NZ_RCZM01000001.1"/>
</dbReference>
<evidence type="ECO:0000256" key="1">
    <source>
        <dbReference type="SAM" id="Phobius"/>
    </source>
</evidence>
<comment type="caution">
    <text evidence="2">The sequence shown here is derived from an EMBL/GenBank/DDBJ whole genome shotgun (WGS) entry which is preliminary data.</text>
</comment>
<reference evidence="2 3" key="1">
    <citation type="journal article" date="2019" name="Environ. Microbiol.">
        <title>Species interactions and distinct microbial communities in high Arctic permafrost affected cryosols are associated with the CH4 and CO2 gas fluxes.</title>
        <authorList>
            <person name="Altshuler I."/>
            <person name="Hamel J."/>
            <person name="Turney S."/>
            <person name="Magnuson E."/>
            <person name="Levesque R."/>
            <person name="Greer C."/>
            <person name="Whyte L.G."/>
        </authorList>
    </citation>
    <scope>NUCLEOTIDE SEQUENCE [LARGE SCALE GENOMIC DNA]</scope>
    <source>
        <strain evidence="2 3">S9.3A</strain>
    </source>
</reference>
<sequence length="224" mass="22935">MTDLAVPKAARLQRPGWRDARLVVGVLLVLASVALGSFVVAHADDRTAVYAARGPLVPGQQLSEDNLTRVDVQLGSELSRYLSATQGLAPDRYVLREVSAGELVPTAAVGGKDEVGVQPLTLSSDAGSAAALRVGSRVDVYVNPADHGATSTGKAFTGPELALEGVSVSSLPKTSGGLGGGASGDRAIQVMAPTPQIKEIIAQVDLGARITVVPVAGTPLRVDR</sequence>
<proteinExistence type="predicted"/>
<gene>
    <name evidence="2" type="ORF">EAH86_01815</name>
</gene>
<keyword evidence="1" id="KW-0812">Transmembrane</keyword>
<keyword evidence="1" id="KW-1133">Transmembrane helix</keyword>